<reference evidence="1" key="2">
    <citation type="journal article" date="2023" name="Int. J. Mol. Sci.">
        <title>De Novo Assembly and Annotation of 11 Diverse Shrub Willow (Salix) Genomes Reveals Novel Gene Organization in Sex-Linked Regions.</title>
        <authorList>
            <person name="Hyden B."/>
            <person name="Feng K."/>
            <person name="Yates T.B."/>
            <person name="Jawdy S."/>
            <person name="Cereghino C."/>
            <person name="Smart L.B."/>
            <person name="Muchero W."/>
        </authorList>
    </citation>
    <scope>NUCLEOTIDE SEQUENCE</scope>
    <source>
        <tissue evidence="1">Shoot tip</tissue>
    </source>
</reference>
<sequence>MFNFLQRVWMLICFTMPREGKLGVAETHLNRLFQVLAWTSDVIALV</sequence>
<proteinExistence type="predicted"/>
<keyword evidence="2" id="KW-1185">Reference proteome</keyword>
<accession>A0A9Q0QH87</accession>
<dbReference type="EMBL" id="JAPFFK010000016">
    <property type="protein sequence ID" value="KAJ6706632.1"/>
    <property type="molecule type" value="Genomic_DNA"/>
</dbReference>
<organism evidence="1 2">
    <name type="scientific">Salix purpurea</name>
    <name type="common">Purple osier willow</name>
    <dbReference type="NCBI Taxonomy" id="77065"/>
    <lineage>
        <taxon>Eukaryota</taxon>
        <taxon>Viridiplantae</taxon>
        <taxon>Streptophyta</taxon>
        <taxon>Embryophyta</taxon>
        <taxon>Tracheophyta</taxon>
        <taxon>Spermatophyta</taxon>
        <taxon>Magnoliopsida</taxon>
        <taxon>eudicotyledons</taxon>
        <taxon>Gunneridae</taxon>
        <taxon>Pentapetalae</taxon>
        <taxon>rosids</taxon>
        <taxon>fabids</taxon>
        <taxon>Malpighiales</taxon>
        <taxon>Salicaceae</taxon>
        <taxon>Saliceae</taxon>
        <taxon>Salix</taxon>
    </lineage>
</organism>
<evidence type="ECO:0000313" key="2">
    <source>
        <dbReference type="Proteomes" id="UP001151532"/>
    </source>
</evidence>
<dbReference type="AlphaFoldDB" id="A0A9Q0QH87"/>
<gene>
    <name evidence="1" type="ORF">OIU79_011127</name>
</gene>
<reference evidence="1" key="1">
    <citation type="submission" date="2022-11" db="EMBL/GenBank/DDBJ databases">
        <authorList>
            <person name="Hyden B.L."/>
            <person name="Feng K."/>
            <person name="Yates T."/>
            <person name="Jawdy S."/>
            <person name="Smart L.B."/>
            <person name="Muchero W."/>
        </authorList>
    </citation>
    <scope>NUCLEOTIDE SEQUENCE</scope>
    <source>
        <tissue evidence="1">Shoot tip</tissue>
    </source>
</reference>
<protein>
    <submittedName>
        <fullName evidence="1">Uncharacterized protein</fullName>
    </submittedName>
</protein>
<name>A0A9Q0QH87_SALPP</name>
<dbReference type="Proteomes" id="UP001151532">
    <property type="component" value="Chromosome 3"/>
</dbReference>
<evidence type="ECO:0000313" key="1">
    <source>
        <dbReference type="EMBL" id="KAJ6706632.1"/>
    </source>
</evidence>
<comment type="caution">
    <text evidence="1">The sequence shown here is derived from an EMBL/GenBank/DDBJ whole genome shotgun (WGS) entry which is preliminary data.</text>
</comment>